<organism evidence="1 3">
    <name type="scientific">Bacillus mycoides</name>
    <dbReference type="NCBI Taxonomy" id="1405"/>
    <lineage>
        <taxon>Bacteria</taxon>
        <taxon>Bacillati</taxon>
        <taxon>Bacillota</taxon>
        <taxon>Bacilli</taxon>
        <taxon>Bacillales</taxon>
        <taxon>Bacillaceae</taxon>
        <taxon>Bacillus</taxon>
        <taxon>Bacillus cereus group</taxon>
    </lineage>
</organism>
<evidence type="ECO:0000313" key="1">
    <source>
        <dbReference type="EMBL" id="ARJ25318.1"/>
    </source>
</evidence>
<reference evidence="1 3" key="1">
    <citation type="submission" date="2017-04" db="EMBL/GenBank/DDBJ databases">
        <title>The Characteristic of a Fine Plant Growth-Promoting Rhizobacteria Bacillus mycoides Gnyt1 and its Whole Genome Sequencing Analysis.</title>
        <authorList>
            <person name="Li J.H."/>
            <person name="Yao T."/>
        </authorList>
    </citation>
    <scope>NUCLEOTIDE SEQUENCE [LARGE SCALE GENOMIC DNA]</scope>
    <source>
        <strain evidence="1 3">Gnyt1</strain>
        <plasmid evidence="3">Plasmid unnamed1</plasmid>
        <plasmid evidence="1">unnamed1</plasmid>
    </source>
</reference>
<dbReference type="EMBL" id="SZOD01000199">
    <property type="protein sequence ID" value="TKI85440.1"/>
    <property type="molecule type" value="Genomic_DNA"/>
</dbReference>
<accession>A0A1W6AHI0</accession>
<proteinExistence type="predicted"/>
<dbReference type="AlphaFoldDB" id="A0A1W6AHI0"/>
<geneLocation type="plasmid" evidence="1 3">
    <name>unnamed1</name>
</geneLocation>
<reference evidence="2 4" key="2">
    <citation type="journal article" date="2019" name="Environ. Microbiol.">
        <title>An active ?-lactamase is a part of an orchestrated cell wall stress resistance network of Bacillus subtilis and related rhizosphere species.</title>
        <authorList>
            <person name="Bucher T."/>
            <person name="Keren-Paz A."/>
            <person name="Hausser J."/>
            <person name="Olender T."/>
            <person name="Cytryn E."/>
            <person name="Kolodkin-Gal I."/>
        </authorList>
    </citation>
    <scope>NUCLEOTIDE SEQUENCE [LARGE SCALE GENOMIC DNA]</scope>
    <source>
        <strain evidence="2 4">I186</strain>
    </source>
</reference>
<dbReference type="EMBL" id="CP020744">
    <property type="protein sequence ID" value="ARJ25318.1"/>
    <property type="molecule type" value="Genomic_DNA"/>
</dbReference>
<dbReference type="Proteomes" id="UP000192932">
    <property type="component" value="Plasmid unnamed1"/>
</dbReference>
<dbReference type="Proteomes" id="UP000305524">
    <property type="component" value="Unassembled WGS sequence"/>
</dbReference>
<gene>
    <name evidence="1" type="ORF">B7492_29925</name>
    <name evidence="2" type="ORF">FC701_10040</name>
</gene>
<evidence type="ECO:0000313" key="3">
    <source>
        <dbReference type="Proteomes" id="UP000192932"/>
    </source>
</evidence>
<name>A0A1W6AHI0_BACMY</name>
<evidence type="ECO:0000313" key="2">
    <source>
        <dbReference type="EMBL" id="TKI85440.1"/>
    </source>
</evidence>
<sequence length="86" mass="10422">MQNDRALFSIWHTIPGRLEFPIDRYHMTFSDVWSYVNFLEKYGLSLGNKEKYFLDSVDFKFHSVPADERDFDPIRNEQIFLTLKKR</sequence>
<dbReference type="RefSeq" id="WP_085313103.1">
    <property type="nucleotide sequence ID" value="NZ_CP020744.1"/>
</dbReference>
<protein>
    <submittedName>
        <fullName evidence="1">Uncharacterized protein</fullName>
    </submittedName>
</protein>
<keyword evidence="1" id="KW-0614">Plasmid</keyword>
<evidence type="ECO:0000313" key="4">
    <source>
        <dbReference type="Proteomes" id="UP000305524"/>
    </source>
</evidence>